<gene>
    <name evidence="1" type="ORF">QGM71_10120</name>
</gene>
<keyword evidence="2" id="KW-1185">Reference proteome</keyword>
<dbReference type="EMBL" id="JARZFX010000004">
    <property type="protein sequence ID" value="MEC5423847.1"/>
    <property type="molecule type" value="Genomic_DNA"/>
</dbReference>
<protein>
    <submittedName>
        <fullName evidence="1">Uncharacterized protein</fullName>
    </submittedName>
</protein>
<evidence type="ECO:0000313" key="2">
    <source>
        <dbReference type="Proteomes" id="UP001335737"/>
    </source>
</evidence>
<accession>A0ABU6KEV5</accession>
<dbReference type="Proteomes" id="UP001335737">
    <property type="component" value="Unassembled WGS sequence"/>
</dbReference>
<organism evidence="1 2">
    <name type="scientific">Virgibacillus tibetensis</name>
    <dbReference type="NCBI Taxonomy" id="3042313"/>
    <lineage>
        <taxon>Bacteria</taxon>
        <taxon>Bacillati</taxon>
        <taxon>Bacillota</taxon>
        <taxon>Bacilli</taxon>
        <taxon>Bacillales</taxon>
        <taxon>Bacillaceae</taxon>
        <taxon>Virgibacillus</taxon>
    </lineage>
</organism>
<proteinExistence type="predicted"/>
<name>A0ABU6KEV5_9BACI</name>
<comment type="caution">
    <text evidence="1">The sequence shown here is derived from an EMBL/GenBank/DDBJ whole genome shotgun (WGS) entry which is preliminary data.</text>
</comment>
<evidence type="ECO:0000313" key="1">
    <source>
        <dbReference type="EMBL" id="MEC5423847.1"/>
    </source>
</evidence>
<sequence>MEFRQPHSPQEPVDLEASMELVLKAAKKHPEIDFTPENVTLAGSIRPPTILSDVQFMYVRSELGHTENSPFAVTPDGSVFKLPEEFHLLLRKKELIFNDHTEVEEIVEFYLQFDIKMPSQDKHIILNAIVDIPGIEKNLNLLEELKEIIHTMKVHKKDTEWIVEFFTWQAVGGVVFHWEVQVKDGDFTIIKKDQLETNVGEYIMIE</sequence>
<reference evidence="1 2" key="1">
    <citation type="journal article" date="2024" name="Int. J. Syst. Evol. Microbiol.">
        <title>Virgibacillus tibetensis sp. nov., isolated from salt lake on the Tibetan Plateau of China.</title>
        <authorList>
            <person name="Phurbu D."/>
            <person name="Liu Z.-X."/>
            <person name="Wang R."/>
            <person name="Zheng Y.-Y."/>
            <person name="Liu H.-C."/>
            <person name="Zhou Y.-G."/>
            <person name="Yu Y.-J."/>
            <person name="Li A.-H."/>
        </authorList>
    </citation>
    <scope>NUCLEOTIDE SEQUENCE [LARGE SCALE GENOMIC DNA]</scope>
    <source>
        <strain evidence="1 2">C22-A2</strain>
    </source>
</reference>